<accession>A0A1H0HCH5</accession>
<dbReference type="InterPro" id="IPR028082">
    <property type="entry name" value="Peripla_BP_I"/>
</dbReference>
<dbReference type="PRINTS" id="PR00337">
    <property type="entry name" value="LEUILEVALBP"/>
</dbReference>
<evidence type="ECO:0000313" key="7">
    <source>
        <dbReference type="EMBL" id="SDO16909.1"/>
    </source>
</evidence>
<evidence type="ECO:0000259" key="6">
    <source>
        <dbReference type="Pfam" id="PF13458"/>
    </source>
</evidence>
<dbReference type="Gene3D" id="3.40.50.2300">
    <property type="match status" value="2"/>
</dbReference>
<dbReference type="EMBL" id="FNIC01000006">
    <property type="protein sequence ID" value="SDO16909.1"/>
    <property type="molecule type" value="Genomic_DNA"/>
</dbReference>
<keyword evidence="2" id="KW-0813">Transport</keyword>
<dbReference type="PANTHER" id="PTHR30483">
    <property type="entry name" value="LEUCINE-SPECIFIC-BINDING PROTEIN"/>
    <property type="match status" value="1"/>
</dbReference>
<dbReference type="STRING" id="1005944.SAMN05192576_3539"/>
<dbReference type="AlphaFoldDB" id="A0A1H0HCH5"/>
<feature type="chain" id="PRO_5039333130" evidence="5">
    <location>
        <begin position="25"/>
        <end position="413"/>
    </location>
</feature>
<evidence type="ECO:0000256" key="1">
    <source>
        <dbReference type="ARBA" id="ARBA00010062"/>
    </source>
</evidence>
<dbReference type="SUPFAM" id="SSF53822">
    <property type="entry name" value="Periplasmic binding protein-like I"/>
    <property type="match status" value="1"/>
</dbReference>
<dbReference type="OrthoDB" id="3205678at2"/>
<dbReference type="RefSeq" id="WP_091026122.1">
    <property type="nucleotide sequence ID" value="NZ_BKAE01000008.1"/>
</dbReference>
<dbReference type="GO" id="GO:0006865">
    <property type="term" value="P:amino acid transport"/>
    <property type="evidence" value="ECO:0007669"/>
    <property type="project" value="UniProtKB-KW"/>
</dbReference>
<evidence type="ECO:0000313" key="8">
    <source>
        <dbReference type="Proteomes" id="UP000199004"/>
    </source>
</evidence>
<sequence length="413" mass="42374">MMTMRNRTRGLAAASAVTLLLGLAACGGSDDSEDSSDGPTQNADVEFTGDPLTVMTWTAYDTDTLNVKAILDIAQGAVVDINNGGGINGHELKLITCNEGADPNKAADCARQAVDEGVAAVVGGFTANGDVMMPILEEAGIPWFGPPGISSAELSSPNSFMLTSGVLGLAGLGAKAAADGCETVASVNYDLPSAGEISQLVDVGLSSGGAPASDLIKVPPTTTDFSSIAQETVDYDCAIFGTPPQPFLGIVTAAKSLGSDTRYYLVPGGLTTFVTDTGGDAVEGTVTLSSFPTGDDPVWDDAKAVVGELEDDPNGGWSGMYMQNTWVAYQGFATVLKKNEDFSAAGIQAALDATAAVDTAGFTPPFTFATEFPFDGLNRIVNSLAIYIKVEGGELVQEGDDYVDLKSALVPAS</sequence>
<feature type="signal peptide" evidence="5">
    <location>
        <begin position="1"/>
        <end position="24"/>
    </location>
</feature>
<evidence type="ECO:0000256" key="4">
    <source>
        <dbReference type="ARBA" id="ARBA00022970"/>
    </source>
</evidence>
<evidence type="ECO:0000256" key="2">
    <source>
        <dbReference type="ARBA" id="ARBA00022448"/>
    </source>
</evidence>
<proteinExistence type="inferred from homology"/>
<organism evidence="7 8">
    <name type="scientific">Nocardioides szechwanensis</name>
    <dbReference type="NCBI Taxonomy" id="1005944"/>
    <lineage>
        <taxon>Bacteria</taxon>
        <taxon>Bacillati</taxon>
        <taxon>Actinomycetota</taxon>
        <taxon>Actinomycetes</taxon>
        <taxon>Propionibacteriales</taxon>
        <taxon>Nocardioidaceae</taxon>
        <taxon>Nocardioides</taxon>
    </lineage>
</organism>
<name>A0A1H0HCH5_9ACTN</name>
<dbReference type="Proteomes" id="UP000199004">
    <property type="component" value="Unassembled WGS sequence"/>
</dbReference>
<dbReference type="InterPro" id="IPR000709">
    <property type="entry name" value="Leu_Ile_Val-bd"/>
</dbReference>
<protein>
    <submittedName>
        <fullName evidence="7">ABC-type branched-chain amino acid transport system, substrate-binding protein</fullName>
    </submittedName>
</protein>
<reference evidence="7 8" key="1">
    <citation type="submission" date="2016-10" db="EMBL/GenBank/DDBJ databases">
        <authorList>
            <person name="de Groot N.N."/>
        </authorList>
    </citation>
    <scope>NUCLEOTIDE SEQUENCE [LARGE SCALE GENOMIC DNA]</scope>
    <source>
        <strain evidence="7 8">CGMCC 1.11147</strain>
    </source>
</reference>
<dbReference type="PANTHER" id="PTHR30483:SF6">
    <property type="entry name" value="PERIPLASMIC BINDING PROTEIN OF ABC TRANSPORTER FOR NATURAL AMINO ACIDS"/>
    <property type="match status" value="1"/>
</dbReference>
<dbReference type="InterPro" id="IPR028081">
    <property type="entry name" value="Leu-bd"/>
</dbReference>
<evidence type="ECO:0000256" key="5">
    <source>
        <dbReference type="SAM" id="SignalP"/>
    </source>
</evidence>
<comment type="similarity">
    <text evidence="1">Belongs to the leucine-binding protein family.</text>
</comment>
<dbReference type="InterPro" id="IPR051010">
    <property type="entry name" value="BCAA_transport"/>
</dbReference>
<dbReference type="PROSITE" id="PS51257">
    <property type="entry name" value="PROKAR_LIPOPROTEIN"/>
    <property type="match status" value="1"/>
</dbReference>
<keyword evidence="4" id="KW-0029">Amino-acid transport</keyword>
<dbReference type="Pfam" id="PF13458">
    <property type="entry name" value="Peripla_BP_6"/>
    <property type="match status" value="1"/>
</dbReference>
<feature type="domain" description="Leucine-binding protein" evidence="6">
    <location>
        <begin position="72"/>
        <end position="369"/>
    </location>
</feature>
<keyword evidence="3 5" id="KW-0732">Signal</keyword>
<evidence type="ECO:0000256" key="3">
    <source>
        <dbReference type="ARBA" id="ARBA00022729"/>
    </source>
</evidence>
<keyword evidence="8" id="KW-1185">Reference proteome</keyword>
<gene>
    <name evidence="7" type="ORF">SAMN05192576_3539</name>
</gene>